<evidence type="ECO:0000313" key="6">
    <source>
        <dbReference type="Proteomes" id="UP001628220"/>
    </source>
</evidence>
<dbReference type="PANTHER" id="PTHR41313">
    <property type="entry name" value="ADENINE-SPECIFIC METHYLTRANSFERASE"/>
    <property type="match status" value="1"/>
</dbReference>
<dbReference type="InterPro" id="IPR052933">
    <property type="entry name" value="DNA_Protect_Modify"/>
</dbReference>
<feature type="compositionally biased region" description="Polar residues" evidence="3">
    <location>
        <begin position="2024"/>
        <end position="2036"/>
    </location>
</feature>
<dbReference type="EMBL" id="BAAFSF010000004">
    <property type="protein sequence ID" value="GAB1252439.1"/>
    <property type="molecule type" value="Genomic_DNA"/>
</dbReference>
<feature type="compositionally biased region" description="Polar residues" evidence="3">
    <location>
        <begin position="689"/>
        <end position="699"/>
    </location>
</feature>
<evidence type="ECO:0000256" key="2">
    <source>
        <dbReference type="SAM" id="Coils"/>
    </source>
</evidence>
<organism evidence="5 6">
    <name type="scientific">Porphyromonas miyakawae</name>
    <dbReference type="NCBI Taxonomy" id="3137470"/>
    <lineage>
        <taxon>Bacteria</taxon>
        <taxon>Pseudomonadati</taxon>
        <taxon>Bacteroidota</taxon>
        <taxon>Bacteroidia</taxon>
        <taxon>Bacteroidales</taxon>
        <taxon>Porphyromonadaceae</taxon>
        <taxon>Porphyromonas</taxon>
    </lineage>
</organism>
<dbReference type="Gene3D" id="3.40.50.150">
    <property type="entry name" value="Vaccinia Virus protein VP39"/>
    <property type="match status" value="1"/>
</dbReference>
<dbReference type="SUPFAM" id="SSF52540">
    <property type="entry name" value="P-loop containing nucleoside triphosphate hydrolases"/>
    <property type="match status" value="2"/>
</dbReference>
<evidence type="ECO:0000256" key="3">
    <source>
        <dbReference type="SAM" id="MobiDB-lite"/>
    </source>
</evidence>
<feature type="region of interest" description="Disordered" evidence="3">
    <location>
        <begin position="688"/>
        <end position="712"/>
    </location>
</feature>
<dbReference type="InterPro" id="IPR003356">
    <property type="entry name" value="DNA_methylase_A-5"/>
</dbReference>
<keyword evidence="2" id="KW-0175">Coiled coil</keyword>
<comment type="caution">
    <text evidence="5">The sequence shown here is derived from an EMBL/GenBank/DDBJ whole genome shotgun (WGS) entry which is preliminary data.</text>
</comment>
<feature type="compositionally biased region" description="Basic residues" evidence="3">
    <location>
        <begin position="700"/>
        <end position="710"/>
    </location>
</feature>
<dbReference type="Pfam" id="PF00271">
    <property type="entry name" value="Helicase_C"/>
    <property type="match status" value="1"/>
</dbReference>
<evidence type="ECO:0000313" key="5">
    <source>
        <dbReference type="EMBL" id="GAB1252439.1"/>
    </source>
</evidence>
<dbReference type="Gene3D" id="3.40.50.300">
    <property type="entry name" value="P-loop containing nucleotide triphosphate hydrolases"/>
    <property type="match status" value="2"/>
</dbReference>
<dbReference type="PANTHER" id="PTHR41313:SF1">
    <property type="entry name" value="DNA METHYLASE ADENINE-SPECIFIC DOMAIN-CONTAINING PROTEIN"/>
    <property type="match status" value="1"/>
</dbReference>
<dbReference type="Pfam" id="PF11171">
    <property type="entry name" value="DUF2958"/>
    <property type="match status" value="1"/>
</dbReference>
<dbReference type="CDD" id="cd02440">
    <property type="entry name" value="AdoMet_MTases"/>
    <property type="match status" value="1"/>
</dbReference>
<dbReference type="InterPro" id="IPR029063">
    <property type="entry name" value="SAM-dependent_MTases_sf"/>
</dbReference>
<evidence type="ECO:0000259" key="4">
    <source>
        <dbReference type="PROSITE" id="PS51194"/>
    </source>
</evidence>
<proteinExistence type="inferred from homology"/>
<comment type="similarity">
    <text evidence="1">Belongs to the N(4)/N(6)-methyltransferase family.</text>
</comment>
<dbReference type="Pfam" id="PF02384">
    <property type="entry name" value="N6_Mtase"/>
    <property type="match status" value="1"/>
</dbReference>
<accession>A0ABQ0E3X7</accession>
<dbReference type="RefSeq" id="WP_411916184.1">
    <property type="nucleotide sequence ID" value="NZ_BAAFSF010000004.1"/>
</dbReference>
<feature type="compositionally biased region" description="Basic and acidic residues" evidence="3">
    <location>
        <begin position="1997"/>
        <end position="2010"/>
    </location>
</feature>
<dbReference type="PROSITE" id="PS51194">
    <property type="entry name" value="HELICASE_CTER"/>
    <property type="match status" value="1"/>
</dbReference>
<protein>
    <recommendedName>
        <fullName evidence="4">Helicase C-terminal domain-containing protein</fullName>
    </recommendedName>
</protein>
<dbReference type="InterPro" id="IPR021341">
    <property type="entry name" value="DUF2958"/>
</dbReference>
<feature type="region of interest" description="Disordered" evidence="3">
    <location>
        <begin position="1984"/>
        <end position="2036"/>
    </location>
</feature>
<name>A0ABQ0E3X7_9PORP</name>
<feature type="domain" description="Helicase C-terminal" evidence="4">
    <location>
        <begin position="1571"/>
        <end position="1750"/>
    </location>
</feature>
<dbReference type="Proteomes" id="UP001628220">
    <property type="component" value="Unassembled WGS sequence"/>
</dbReference>
<feature type="coiled-coil region" evidence="2">
    <location>
        <begin position="1274"/>
        <end position="1323"/>
    </location>
</feature>
<dbReference type="SMART" id="SM00490">
    <property type="entry name" value="HELICc"/>
    <property type="match status" value="1"/>
</dbReference>
<gene>
    <name evidence="5" type="ORF">Tsumi_15450</name>
</gene>
<dbReference type="SUPFAM" id="SSF53335">
    <property type="entry name" value="S-adenosyl-L-methionine-dependent methyltransferases"/>
    <property type="match status" value="1"/>
</dbReference>
<evidence type="ECO:0000256" key="1">
    <source>
        <dbReference type="ARBA" id="ARBA00006594"/>
    </source>
</evidence>
<reference evidence="5 6" key="1">
    <citation type="journal article" date="2025" name="Int. J. Syst. Evol. Microbiol.">
        <title>Desulfovibrio falkowii sp. nov., Porphyromonas miyakawae sp. nov., Mediterraneibacter flintii sp. nov. and Owariibacterium komagatae gen. nov., sp. nov., isolated from human faeces.</title>
        <authorList>
            <person name="Hamaguchi T."/>
            <person name="Ohara M."/>
            <person name="Hisatomi A."/>
            <person name="Sekiguchi K."/>
            <person name="Takeda J.I."/>
            <person name="Ueyama J."/>
            <person name="Ito M."/>
            <person name="Nishiwaki H."/>
            <person name="Ogi T."/>
            <person name="Hirayama M."/>
            <person name="Ohkuma M."/>
            <person name="Sakamoto M."/>
            <person name="Ohno K."/>
        </authorList>
    </citation>
    <scope>NUCLEOTIDE SEQUENCE [LARGE SCALE GENOMIC DNA]</scope>
    <source>
        <strain evidence="5 6">13CB11C</strain>
    </source>
</reference>
<dbReference type="InterPro" id="IPR027417">
    <property type="entry name" value="P-loop_NTPase"/>
</dbReference>
<keyword evidence="6" id="KW-1185">Reference proteome</keyword>
<dbReference type="InterPro" id="IPR001650">
    <property type="entry name" value="Helicase_C-like"/>
</dbReference>
<sequence length="2036" mass="231887">MAYNKKAVLAANAEAIRVVLRLEKEHRPATEAEKRILRGYQGFGGLKCVLNRTDTPADIRYWSKSEQELFAPTQQLKQMIYREAVDAHTAKRYWESIKASVLTSFYTDRRIVSAISDALATSGVTLKRCLDPSSGMGAFAETFAKQVGIVDALEKDLLTARISQALHPYGEGNIFVRNEPFEAIAPLEEAEKYDLVTSNIPFGDFMVYDREYSRGNDLFKKESTRAIHNYFFVKGLDCTREGGLIAFITSQGVLDAALHEPIRRYLMQNSRLISAIRLPSGMFSEQAGTEVGSDLIVLQKQSGKEIGEELEKQFVQTVAVPKGDGFTMAFNHNSLFEGSWDDVAPRTIATSRELGRDPYGKPTWKYRFEGTTEDMAESLRIQLTQDVRARFDRKLYETRIAMSEEERQNEAEKQLRKLGVTVGLPGVEPKVDEEQETDNAYDLMPDSIKSQLPKLYDSEKQLIGDRTAYVRYFFPLGAYTAYLLEYNPEERLGFGAVTMGYGWELGYISLDEMKEVKIHGLGIERDLHFSPTALHEIAELEELVQGRYSKEVVAEAPTVVVNEVVQTETQAEEVVEESFSEGTSINSIEKNEVVEPIQQDQASSMLEPAPEGVPALTLQHQYEADIRTDLEAPREMGGQMVYFDDDHHPVMDITDVGLEQEGYLFAPEEYELWTQEVARVNKEIKEVNKQQTVSKPKQSSVKRPRARRSTKLSSIEQPSLFDFAEGEREVQPVTEVKKSFDASPRPFLSLPDSHLRDGSIVLQNGQVGYLSNLKRQPTFHPMDLPYERLTKLKAYIEIRENYHRLYDYEANNRCEDSEERIKLNRLYDDFVSRWGYLNQKSNTDLIKMDATGVEILFLERSDQGKYIKADIFDHPTAFATTEVTVAADPTEALVSSLNKYGSVELDYMSSLLSEMEESDIVSALEGRIYYNPEVDGYEVADKFISGNVIEKSEQIESWLLEHPDHEEAQQSLAALRAATPTAIPFAELDFNLGERWIPAKVYSAFASEFFETEITVTYQSTMDEYVLQCDRRNGNIWHKYAVQGEFRRYDGLNLLKHALHNTIPDINKNKEVRDLETGETKTIKVRDGHAIQMANAKIEEIRQGFVDWLGRTPESFKQQLSDRYNKLFNCFVRPNFDGAHQSFPDLNLKGLGISDLYKSQKDAVWMLKTNGGGICDHEVGAGKTLIMCAAAYEMKRLGLANKPMIIGLKANVFDIADTFRKAYPNARVLYPGKNDFNKQNRQRIFNDIKNNDWDCIILTHEQFGMIPQALEIQEAILQKEKDSIEENLEVLRQQGADISRAMLKGLEKRKQTLEAKLQGIQDSIAERKDDAVDFKMMGIDHLFVDESHQFKNLMFNTRHDRVSGLGNPEGSQRALNMLFAIRTIQERSGKDLGATFLSGTTISNSLTELYLLFKYLRPQALEKQGINSFDAWAAVFAKKSTDYEFSITNDIIQKERFRTFIKVPELAAFYAEICDYRTAKDIGIDRPEKNEILHNIPPTPEQEEFIGKLMEFAKTGDATLLGREELSEKEEKAKMLIATDYARKMSLDMRMIDLEKYSDHIDNKASHCAKLLNNYYQKYNEQKGTQFVFSDLGTYKSGEWNVYSEIKRKLVEEYHIPSHEIRFIQECKNEKAKKAMVEAMNRGDIRIIFGSTSMLGTGVNAQQRAVAIHHLDTPWRPSDLEQRNGRAIRKGNLVAKEFADNKVDVIIYAVERSLDSYKFNLLHNKQLFINQLKSNQLGMRTIDEGSMDEDSGMNFSEYVAVLSGNTDLLEKAKLDKKITALESERKNFLRERNGAVGKLAEIDHSLSYHTGKIQEAKKDLACFEQRVERDAEGNPVNRLSIKGVEGCSDIKVIAHRLQEIEEKARTNGEYNKIGELYGFSVMVKTESSSQNLFDLSVNRFFVKGEGSIYYTYNNGKLANDPKLACLNFFNALERIPKVIESHEKEIAKVSANKEVYTAIANSSWKKEEELRALKGEAAELDRKIALTLSPPEEENENLEKEVEESRDHQEAIQSTKDSLDNLKPSRSNSPKSMKHF</sequence>